<dbReference type="PANTHER" id="PTHR19303">
    <property type="entry name" value="TRANSPOSON"/>
    <property type="match status" value="1"/>
</dbReference>
<dbReference type="Proteomes" id="UP000515154">
    <property type="component" value="Linkage group LG9"/>
</dbReference>
<dbReference type="AlphaFoldDB" id="A0A6P7SRG2"/>
<dbReference type="KEGG" id="osn:115215498"/>
<dbReference type="Gene3D" id="1.10.10.60">
    <property type="entry name" value="Homeodomain-like"/>
    <property type="match status" value="1"/>
</dbReference>
<organism evidence="2 3">
    <name type="scientific">Octopus sinensis</name>
    <name type="common">East Asian common octopus</name>
    <dbReference type="NCBI Taxonomy" id="2607531"/>
    <lineage>
        <taxon>Eukaryota</taxon>
        <taxon>Metazoa</taxon>
        <taxon>Spiralia</taxon>
        <taxon>Lophotrochozoa</taxon>
        <taxon>Mollusca</taxon>
        <taxon>Cephalopoda</taxon>
        <taxon>Coleoidea</taxon>
        <taxon>Octopodiformes</taxon>
        <taxon>Octopoda</taxon>
        <taxon>Incirrata</taxon>
        <taxon>Octopodidae</taxon>
        <taxon>Octopus</taxon>
    </lineage>
</organism>
<dbReference type="RefSeq" id="XP_029640521.1">
    <property type="nucleotide sequence ID" value="XM_029784661.1"/>
</dbReference>
<dbReference type="InterPro" id="IPR007889">
    <property type="entry name" value="HTH_Psq"/>
</dbReference>
<sequence>MPPKRPTPKASGCGPKREKKVMTFHEKVQLLNMPQEGKRYAAEGRCYVVKESTIRYIKKNEVAIRSTVEIIFYESAKKITTVNNKHFVRMESTLALRTSNCKKKNIPLSGNIFREKARKSYQQFDRGDGAEGIEVLRPLTAPEPKDFQVAKGRFDRFQKRFKIKSVSLYGETVSGDKEAVKKYLEIFRQIIEDKGYMTVLVFNVERTGFFWKKIPSRTYIMKDKTRASGFKVQKDRETLIMCGNAAGFMVKPVNEPEGLQK</sequence>
<dbReference type="InterPro" id="IPR050863">
    <property type="entry name" value="CenT-Element_Derived"/>
</dbReference>
<dbReference type="Pfam" id="PF04218">
    <property type="entry name" value="CENP-B_N"/>
    <property type="match status" value="1"/>
</dbReference>
<evidence type="ECO:0000313" key="3">
    <source>
        <dbReference type="RefSeq" id="XP_029640521.1"/>
    </source>
</evidence>
<name>A0A6P7SRG2_9MOLL</name>
<evidence type="ECO:0000259" key="1">
    <source>
        <dbReference type="Pfam" id="PF04218"/>
    </source>
</evidence>
<dbReference type="PANTHER" id="PTHR19303:SF52">
    <property type="entry name" value="TIGGER TRANSPOSABLE ELEMENT-DERIVED PROTEIN 6"/>
    <property type="match status" value="1"/>
</dbReference>
<gene>
    <name evidence="3" type="primary">LOC115215498</name>
</gene>
<dbReference type="GO" id="GO:0003677">
    <property type="term" value="F:DNA binding"/>
    <property type="evidence" value="ECO:0007669"/>
    <property type="project" value="InterPro"/>
</dbReference>
<accession>A0A6P7SRG2</accession>
<evidence type="ECO:0000313" key="2">
    <source>
        <dbReference type="Proteomes" id="UP000515154"/>
    </source>
</evidence>
<keyword evidence="2" id="KW-1185">Reference proteome</keyword>
<reference evidence="3" key="1">
    <citation type="submission" date="2025-08" db="UniProtKB">
        <authorList>
            <consortium name="RefSeq"/>
        </authorList>
    </citation>
    <scope>IDENTIFICATION</scope>
</reference>
<proteinExistence type="predicted"/>
<feature type="domain" description="HTH psq-type" evidence="1">
    <location>
        <begin position="16"/>
        <end position="66"/>
    </location>
</feature>
<protein>
    <submittedName>
        <fullName evidence="3">Tigger transposable element-derived protein 1-like</fullName>
    </submittedName>
</protein>
<dbReference type="GO" id="GO:0005634">
    <property type="term" value="C:nucleus"/>
    <property type="evidence" value="ECO:0007669"/>
    <property type="project" value="TreeGrafter"/>
</dbReference>